<keyword evidence="1" id="KW-0677">Repeat</keyword>
<evidence type="ECO:0000256" key="3">
    <source>
        <dbReference type="PROSITE-ProRule" id="PRU00023"/>
    </source>
</evidence>
<feature type="repeat" description="ANK" evidence="3">
    <location>
        <begin position="406"/>
        <end position="438"/>
    </location>
</feature>
<feature type="coiled-coil region" evidence="4">
    <location>
        <begin position="118"/>
        <end position="152"/>
    </location>
</feature>
<dbReference type="Gene3D" id="1.25.40.20">
    <property type="entry name" value="Ankyrin repeat-containing domain"/>
    <property type="match status" value="2"/>
</dbReference>
<protein>
    <submittedName>
        <fullName evidence="5">Ankyrin repeat protein, putative</fullName>
    </submittedName>
</protein>
<feature type="repeat" description="ANK" evidence="3">
    <location>
        <begin position="307"/>
        <end position="339"/>
    </location>
</feature>
<dbReference type="PROSITE" id="PS50088">
    <property type="entry name" value="ANK_REPEAT"/>
    <property type="match status" value="7"/>
</dbReference>
<evidence type="ECO:0000313" key="5">
    <source>
        <dbReference type="EMBL" id="EAY20666.1"/>
    </source>
</evidence>
<feature type="repeat" description="ANK" evidence="3">
    <location>
        <begin position="274"/>
        <end position="306"/>
    </location>
</feature>
<organism evidence="5 6">
    <name type="scientific">Trichomonas vaginalis (strain ATCC PRA-98 / G3)</name>
    <dbReference type="NCBI Taxonomy" id="412133"/>
    <lineage>
        <taxon>Eukaryota</taxon>
        <taxon>Metamonada</taxon>
        <taxon>Parabasalia</taxon>
        <taxon>Trichomonadida</taxon>
        <taxon>Trichomonadidae</taxon>
        <taxon>Trichomonas</taxon>
    </lineage>
</organism>
<evidence type="ECO:0000313" key="6">
    <source>
        <dbReference type="Proteomes" id="UP000001542"/>
    </source>
</evidence>
<evidence type="ECO:0000256" key="4">
    <source>
        <dbReference type="SAM" id="Coils"/>
    </source>
</evidence>
<feature type="repeat" description="ANK" evidence="3">
    <location>
        <begin position="241"/>
        <end position="273"/>
    </location>
</feature>
<evidence type="ECO:0000256" key="1">
    <source>
        <dbReference type="ARBA" id="ARBA00022737"/>
    </source>
</evidence>
<dbReference type="RefSeq" id="XP_001581652.1">
    <property type="nucleotide sequence ID" value="XM_001581602.1"/>
</dbReference>
<dbReference type="VEuPathDB" id="TrichDB:TVAG_163620"/>
<name>A2DG39_TRIV3</name>
<reference evidence="5" key="2">
    <citation type="journal article" date="2007" name="Science">
        <title>Draft genome sequence of the sexually transmitted pathogen Trichomonas vaginalis.</title>
        <authorList>
            <person name="Carlton J.M."/>
            <person name="Hirt R.P."/>
            <person name="Silva J.C."/>
            <person name="Delcher A.L."/>
            <person name="Schatz M."/>
            <person name="Zhao Q."/>
            <person name="Wortman J.R."/>
            <person name="Bidwell S.L."/>
            <person name="Alsmark U.C.M."/>
            <person name="Besteiro S."/>
            <person name="Sicheritz-Ponten T."/>
            <person name="Noel C.J."/>
            <person name="Dacks J.B."/>
            <person name="Foster P.G."/>
            <person name="Simillion C."/>
            <person name="Van de Peer Y."/>
            <person name="Miranda-Saavedra D."/>
            <person name="Barton G.J."/>
            <person name="Westrop G.D."/>
            <person name="Mueller S."/>
            <person name="Dessi D."/>
            <person name="Fiori P.L."/>
            <person name="Ren Q."/>
            <person name="Paulsen I."/>
            <person name="Zhang H."/>
            <person name="Bastida-Corcuera F.D."/>
            <person name="Simoes-Barbosa A."/>
            <person name="Brown M.T."/>
            <person name="Hayes R.D."/>
            <person name="Mukherjee M."/>
            <person name="Okumura C.Y."/>
            <person name="Schneider R."/>
            <person name="Smith A.J."/>
            <person name="Vanacova S."/>
            <person name="Villalvazo M."/>
            <person name="Haas B.J."/>
            <person name="Pertea M."/>
            <person name="Feldblyum T.V."/>
            <person name="Utterback T.R."/>
            <person name="Shu C.L."/>
            <person name="Osoegawa K."/>
            <person name="de Jong P.J."/>
            <person name="Hrdy I."/>
            <person name="Horvathova L."/>
            <person name="Zubacova Z."/>
            <person name="Dolezal P."/>
            <person name="Malik S.B."/>
            <person name="Logsdon J.M. Jr."/>
            <person name="Henze K."/>
            <person name="Gupta A."/>
            <person name="Wang C.C."/>
            <person name="Dunne R.L."/>
            <person name="Upcroft J.A."/>
            <person name="Upcroft P."/>
            <person name="White O."/>
            <person name="Salzberg S.L."/>
            <person name="Tang P."/>
            <person name="Chiu C.-H."/>
            <person name="Lee Y.-S."/>
            <person name="Embley T.M."/>
            <person name="Coombs G.H."/>
            <person name="Mottram J.C."/>
            <person name="Tachezy J."/>
            <person name="Fraser-Liggett C.M."/>
            <person name="Johnson P.J."/>
        </authorList>
    </citation>
    <scope>NUCLEOTIDE SEQUENCE [LARGE SCALE GENOMIC DNA]</scope>
    <source>
        <strain evidence="5">G3</strain>
    </source>
</reference>
<gene>
    <name evidence="5" type="ORF">TVAG_163620</name>
</gene>
<dbReference type="InParanoid" id="A2DG39"/>
<sequence length="492" mass="55038">MSQSLVQNFEYTAAHIKDYIDDDKLFTTFEVQDIRKIMKFANLTTNDFNTLLKQSKSIVKANDLYMCIRYANVSIRNHEEVINLLKTAKKYLKLTFLDGTIDFLIQSQTVESYYTEKIQILQAELKTIHEQKQKSNKEIESLQSQLNQIMTEEKVLSKISELKNSNDFYRIYNFFEELSSQGNQRMISKACKEGLWLKEATKSENFMEIGNVLHIACEKGNLNLVKSLIESGCDKEYPSCFKNTPLDHASMKGQLEVVQYLISVGANIEVKSTGGWNPLIYASMKGQLEVVQYLISVGADKEAKTNYGITSLICASDNGHLEVVQYLISVGADKEAKDNKGLTPLIWASDNGHLEVVKYLISVGVDKEAKSKYGETPLIFASQKGHLEVVKYLISVGADKEAKTIYGSTSLICASQKGHLEVVQYLISIGADKEAKDEGGSTPLICASIHGHLDVVKYLISVGADKEAKNKDGKTCYDYGSCNIKDYLSSLK</sequence>
<dbReference type="AlphaFoldDB" id="A2DG39"/>
<feature type="repeat" description="ANK" evidence="3">
    <location>
        <begin position="439"/>
        <end position="471"/>
    </location>
</feature>
<dbReference type="OrthoDB" id="20872at2759"/>
<dbReference type="SMR" id="A2DG39"/>
<dbReference type="InterPro" id="IPR036770">
    <property type="entry name" value="Ankyrin_rpt-contain_sf"/>
</dbReference>
<dbReference type="KEGG" id="tva:5466209"/>
<dbReference type="InterPro" id="IPR002110">
    <property type="entry name" value="Ankyrin_rpt"/>
</dbReference>
<dbReference type="PROSITE" id="PS50297">
    <property type="entry name" value="ANK_REP_REGION"/>
    <property type="match status" value="7"/>
</dbReference>
<dbReference type="PANTHER" id="PTHR24188">
    <property type="entry name" value="ANKYRIN REPEAT PROTEIN"/>
    <property type="match status" value="1"/>
</dbReference>
<dbReference type="Pfam" id="PF12796">
    <property type="entry name" value="Ank_2"/>
    <property type="match status" value="3"/>
</dbReference>
<dbReference type="VEuPathDB" id="TrichDB:TVAGG3_0953670"/>
<keyword evidence="6" id="KW-1185">Reference proteome</keyword>
<feature type="repeat" description="ANK" evidence="3">
    <location>
        <begin position="340"/>
        <end position="372"/>
    </location>
</feature>
<dbReference type="EMBL" id="DS113196">
    <property type="protein sequence ID" value="EAY20666.1"/>
    <property type="molecule type" value="Genomic_DNA"/>
</dbReference>
<dbReference type="SUPFAM" id="SSF48403">
    <property type="entry name" value="Ankyrin repeat"/>
    <property type="match status" value="1"/>
</dbReference>
<dbReference type="PANTHER" id="PTHR24188:SF29">
    <property type="entry name" value="GH09064P"/>
    <property type="match status" value="1"/>
</dbReference>
<dbReference type="Pfam" id="PF00023">
    <property type="entry name" value="Ank"/>
    <property type="match status" value="1"/>
</dbReference>
<dbReference type="Proteomes" id="UP000001542">
    <property type="component" value="Unassembled WGS sequence"/>
</dbReference>
<feature type="repeat" description="ANK" evidence="3">
    <location>
        <begin position="373"/>
        <end position="405"/>
    </location>
</feature>
<keyword evidence="4" id="KW-0175">Coiled coil</keyword>
<proteinExistence type="predicted"/>
<dbReference type="SMART" id="SM00248">
    <property type="entry name" value="ANK"/>
    <property type="match status" value="8"/>
</dbReference>
<accession>A2DG39</accession>
<keyword evidence="2 3" id="KW-0040">ANK repeat</keyword>
<dbReference type="eggNOG" id="KOG0504">
    <property type="taxonomic scope" value="Eukaryota"/>
</dbReference>
<reference evidence="5" key="1">
    <citation type="submission" date="2006-10" db="EMBL/GenBank/DDBJ databases">
        <authorList>
            <person name="Amadeo P."/>
            <person name="Zhao Q."/>
            <person name="Wortman J."/>
            <person name="Fraser-Liggett C."/>
            <person name="Carlton J."/>
        </authorList>
    </citation>
    <scope>NUCLEOTIDE SEQUENCE</scope>
    <source>
        <strain evidence="5">G3</strain>
    </source>
</reference>
<evidence type="ECO:0000256" key="2">
    <source>
        <dbReference type="ARBA" id="ARBA00023043"/>
    </source>
</evidence>
<dbReference type="STRING" id="5722.A2DG39"/>
<dbReference type="PRINTS" id="PR01415">
    <property type="entry name" value="ANKYRIN"/>
</dbReference>